<evidence type="ECO:0000256" key="2">
    <source>
        <dbReference type="ARBA" id="ARBA00022475"/>
    </source>
</evidence>
<dbReference type="EMBL" id="JACGBB010000011">
    <property type="protein sequence ID" value="MBZ7987588.1"/>
    <property type="molecule type" value="Genomic_DNA"/>
</dbReference>
<evidence type="ECO:0000256" key="6">
    <source>
        <dbReference type="SAM" id="Phobius"/>
    </source>
</evidence>
<keyword evidence="9" id="KW-1185">Reference proteome</keyword>
<comment type="subcellular location">
    <subcellularLocation>
        <location evidence="1">Cell membrane</location>
        <topology evidence="1">Multi-pass membrane protein</topology>
    </subcellularLocation>
</comment>
<comment type="caution">
    <text evidence="8">The sequence shown here is derived from an EMBL/GenBank/DDBJ whole genome shotgun (WGS) entry which is preliminary data.</text>
</comment>
<feature type="domain" description="EamA" evidence="7">
    <location>
        <begin position="137"/>
        <end position="274"/>
    </location>
</feature>
<keyword evidence="4 6" id="KW-1133">Transmembrane helix</keyword>
<dbReference type="InterPro" id="IPR037185">
    <property type="entry name" value="EmrE-like"/>
</dbReference>
<keyword evidence="5 6" id="KW-0472">Membrane</keyword>
<dbReference type="PANTHER" id="PTHR42920">
    <property type="entry name" value="OS03G0707200 PROTEIN-RELATED"/>
    <property type="match status" value="1"/>
</dbReference>
<evidence type="ECO:0000256" key="3">
    <source>
        <dbReference type="ARBA" id="ARBA00022692"/>
    </source>
</evidence>
<feature type="transmembrane region" description="Helical" evidence="6">
    <location>
        <begin position="171"/>
        <end position="190"/>
    </location>
</feature>
<feature type="transmembrane region" description="Helical" evidence="6">
    <location>
        <begin position="29"/>
        <end position="48"/>
    </location>
</feature>
<sequence>MWQLSLTTIIWAFSFPIIGYFISGKMDSYFAILVRTLIAFLVFLPLINYKIQNKLKLIFMCIGALEIGIMYLFYYNSFLFLSVSEVALFTIFTPFYVSLFYDLFSKKFRFIYLISISISVFGAYIIKEGSISDNFLKGFILIQLANIVFAAGQSLYKYISNKFNITSHKEVFGYFFSGALIFSLAAFIFLGDFNKIPKDSTSYFALIYLGLIASSLGYFLWNKGASLVNSGTLALMNNAIIPVSIIINLTFFKIDIDLKSFCLGSLIMIFASFLHYFLNKKTKDF</sequence>
<keyword evidence="3 6" id="KW-0812">Transmembrane</keyword>
<evidence type="ECO:0000256" key="5">
    <source>
        <dbReference type="ARBA" id="ARBA00023136"/>
    </source>
</evidence>
<feature type="domain" description="EamA" evidence="7">
    <location>
        <begin position="6"/>
        <end position="126"/>
    </location>
</feature>
<evidence type="ECO:0000313" key="9">
    <source>
        <dbReference type="Proteomes" id="UP000786183"/>
    </source>
</evidence>
<keyword evidence="2" id="KW-1003">Cell membrane</keyword>
<dbReference type="SUPFAM" id="SSF103481">
    <property type="entry name" value="Multidrug resistance efflux transporter EmrE"/>
    <property type="match status" value="2"/>
</dbReference>
<dbReference type="InterPro" id="IPR051258">
    <property type="entry name" value="Diverse_Substrate_Transporter"/>
</dbReference>
<protein>
    <submittedName>
        <fullName evidence="8">EamA family transporter</fullName>
    </submittedName>
</protein>
<accession>A0ABS7WS52</accession>
<proteinExistence type="predicted"/>
<dbReference type="Proteomes" id="UP000786183">
    <property type="component" value="Unassembled WGS sequence"/>
</dbReference>
<evidence type="ECO:0000313" key="8">
    <source>
        <dbReference type="EMBL" id="MBZ7987588.1"/>
    </source>
</evidence>
<feature type="transmembrane region" description="Helical" evidence="6">
    <location>
        <begin position="55"/>
        <end position="74"/>
    </location>
</feature>
<feature type="transmembrane region" description="Helical" evidence="6">
    <location>
        <begin position="233"/>
        <end position="252"/>
    </location>
</feature>
<feature type="transmembrane region" description="Helical" evidence="6">
    <location>
        <begin position="108"/>
        <end position="126"/>
    </location>
</feature>
<evidence type="ECO:0000256" key="1">
    <source>
        <dbReference type="ARBA" id="ARBA00004651"/>
    </source>
</evidence>
<feature type="transmembrane region" description="Helical" evidence="6">
    <location>
        <begin position="80"/>
        <end position="101"/>
    </location>
</feature>
<evidence type="ECO:0000259" key="7">
    <source>
        <dbReference type="Pfam" id="PF00892"/>
    </source>
</evidence>
<gene>
    <name evidence="8" type="ORF">AVCANL283_05680</name>
</gene>
<feature type="transmembrane region" description="Helical" evidence="6">
    <location>
        <begin position="202"/>
        <end position="221"/>
    </location>
</feature>
<feature type="transmembrane region" description="Helical" evidence="6">
    <location>
        <begin position="258"/>
        <end position="278"/>
    </location>
</feature>
<dbReference type="PANTHER" id="PTHR42920:SF5">
    <property type="entry name" value="EAMA DOMAIN-CONTAINING PROTEIN"/>
    <property type="match status" value="1"/>
</dbReference>
<dbReference type="Pfam" id="PF00892">
    <property type="entry name" value="EamA"/>
    <property type="match status" value="2"/>
</dbReference>
<dbReference type="RefSeq" id="WP_224325388.1">
    <property type="nucleotide sequence ID" value="NZ_JACGBB010000011.1"/>
</dbReference>
<evidence type="ECO:0000256" key="4">
    <source>
        <dbReference type="ARBA" id="ARBA00022989"/>
    </source>
</evidence>
<name>A0ABS7WS52_9BACT</name>
<reference evidence="8 9" key="1">
    <citation type="submission" date="2020-07" db="EMBL/GenBank/DDBJ databases">
        <title>Transfer of Campylobacter canadensis to the novel genus Avispirillum gen. nov., that also includes two novel species recovered from migratory waterfowl: Avispirillum anseris sp. nov. and Avispirillum brantae sp. nov.</title>
        <authorList>
            <person name="Miller W.G."/>
            <person name="Chapman M.H."/>
            <person name="Yee E."/>
            <person name="Inglis G.D."/>
        </authorList>
    </citation>
    <scope>NUCLEOTIDE SEQUENCE [LARGE SCALE GENOMIC DNA]</scope>
    <source>
        <strain evidence="8 9">L283</strain>
    </source>
</reference>
<organism evidence="8 9">
    <name type="scientific">Campylobacter canadensis</name>
    <dbReference type="NCBI Taxonomy" id="449520"/>
    <lineage>
        <taxon>Bacteria</taxon>
        <taxon>Pseudomonadati</taxon>
        <taxon>Campylobacterota</taxon>
        <taxon>Epsilonproteobacteria</taxon>
        <taxon>Campylobacterales</taxon>
        <taxon>Campylobacteraceae</taxon>
        <taxon>Campylobacter</taxon>
    </lineage>
</organism>
<feature type="transmembrane region" description="Helical" evidence="6">
    <location>
        <begin position="138"/>
        <end position="159"/>
    </location>
</feature>
<dbReference type="InterPro" id="IPR000620">
    <property type="entry name" value="EamA_dom"/>
</dbReference>